<dbReference type="SMART" id="SM00530">
    <property type="entry name" value="HTH_XRE"/>
    <property type="match status" value="1"/>
</dbReference>
<dbReference type="OrthoDB" id="9815852at2"/>
<evidence type="ECO:0000313" key="4">
    <source>
        <dbReference type="Proteomes" id="UP000291269"/>
    </source>
</evidence>
<dbReference type="EMBL" id="SDOZ01000002">
    <property type="protein sequence ID" value="RXZ61974.1"/>
    <property type="molecule type" value="Genomic_DNA"/>
</dbReference>
<dbReference type="Proteomes" id="UP000291269">
    <property type="component" value="Unassembled WGS sequence"/>
</dbReference>
<dbReference type="RefSeq" id="WP_129225188.1">
    <property type="nucleotide sequence ID" value="NZ_SDOZ01000002.1"/>
</dbReference>
<dbReference type="Pfam" id="PF01381">
    <property type="entry name" value="HTH_3"/>
    <property type="match status" value="1"/>
</dbReference>
<sequence length="76" mass="8827">MEKNKEKEFENFRKEIFGLRKANKWTQKQVADALGITAQSYQAYEAGEALPTLLNFVKLAKLFEISPDELLGWDEF</sequence>
<dbReference type="PROSITE" id="PS50943">
    <property type="entry name" value="HTH_CROC1"/>
    <property type="match status" value="1"/>
</dbReference>
<keyword evidence="4" id="KW-1185">Reference proteome</keyword>
<dbReference type="PANTHER" id="PTHR46558">
    <property type="entry name" value="TRACRIPTIONAL REGULATORY PROTEIN-RELATED-RELATED"/>
    <property type="match status" value="1"/>
</dbReference>
<proteinExistence type="predicted"/>
<dbReference type="PANTHER" id="PTHR46558:SF11">
    <property type="entry name" value="HTH-TYPE TRANSCRIPTIONAL REGULATOR XRE"/>
    <property type="match status" value="1"/>
</dbReference>
<name>A0A4Q2KBK3_9FIRM</name>
<dbReference type="InterPro" id="IPR010982">
    <property type="entry name" value="Lambda_DNA-bd_dom_sf"/>
</dbReference>
<dbReference type="SUPFAM" id="SSF47413">
    <property type="entry name" value="lambda repressor-like DNA-binding domains"/>
    <property type="match status" value="1"/>
</dbReference>
<reference evidence="3 4" key="1">
    <citation type="journal article" date="2019" name="Gut">
        <title>Antibiotics-induced monodominance of a novel gut bacterial order.</title>
        <authorList>
            <person name="Hildebrand F."/>
            <person name="Moitinho-Silva L."/>
            <person name="Blasche S."/>
            <person name="Jahn M.T."/>
            <person name="Gossmann T.I."/>
            <person name="Heuerta-Cepas J."/>
            <person name="Hercog R."/>
            <person name="Luetge M."/>
            <person name="Bahram M."/>
            <person name="Pryszlak A."/>
            <person name="Alves R.J."/>
            <person name="Waszak S.M."/>
            <person name="Zhu A."/>
            <person name="Ye L."/>
            <person name="Costea P.I."/>
            <person name="Aalvink S."/>
            <person name="Belzer C."/>
            <person name="Forslund S.K."/>
            <person name="Sunagawa S."/>
            <person name="Hentschel U."/>
            <person name="Merten C."/>
            <person name="Patil K.R."/>
            <person name="Benes V."/>
            <person name="Bork P."/>
        </authorList>
    </citation>
    <scope>NUCLEOTIDE SEQUENCE [LARGE SCALE GENOMIC DNA]</scope>
    <source>
        <strain evidence="3 4">HDS1380</strain>
    </source>
</reference>
<evidence type="ECO:0000313" key="3">
    <source>
        <dbReference type="EMBL" id="RXZ61974.1"/>
    </source>
</evidence>
<comment type="caution">
    <text evidence="3">The sequence shown here is derived from an EMBL/GenBank/DDBJ whole genome shotgun (WGS) entry which is preliminary data.</text>
</comment>
<dbReference type="Gene3D" id="1.10.260.40">
    <property type="entry name" value="lambda repressor-like DNA-binding domains"/>
    <property type="match status" value="1"/>
</dbReference>
<gene>
    <name evidence="3" type="ORF">ESZ91_06180</name>
</gene>
<dbReference type="CDD" id="cd00093">
    <property type="entry name" value="HTH_XRE"/>
    <property type="match status" value="1"/>
</dbReference>
<dbReference type="GO" id="GO:0003677">
    <property type="term" value="F:DNA binding"/>
    <property type="evidence" value="ECO:0007669"/>
    <property type="project" value="UniProtKB-KW"/>
</dbReference>
<organism evidence="3 4">
    <name type="scientific">Candidatus Borkfalkia ceftriaxoniphila</name>
    <dbReference type="NCBI Taxonomy" id="2508949"/>
    <lineage>
        <taxon>Bacteria</taxon>
        <taxon>Bacillati</taxon>
        <taxon>Bacillota</taxon>
        <taxon>Clostridia</taxon>
        <taxon>Christensenellales</taxon>
        <taxon>Christensenellaceae</taxon>
        <taxon>Candidatus Borkfalkia</taxon>
    </lineage>
</organism>
<evidence type="ECO:0000259" key="2">
    <source>
        <dbReference type="PROSITE" id="PS50943"/>
    </source>
</evidence>
<evidence type="ECO:0000256" key="1">
    <source>
        <dbReference type="ARBA" id="ARBA00023125"/>
    </source>
</evidence>
<feature type="domain" description="HTH cro/C1-type" evidence="2">
    <location>
        <begin position="19"/>
        <end position="70"/>
    </location>
</feature>
<protein>
    <submittedName>
        <fullName evidence="3">XRE family transcriptional regulator</fullName>
    </submittedName>
</protein>
<keyword evidence="1" id="KW-0238">DNA-binding</keyword>
<accession>A0A4Q2KBK3</accession>
<dbReference type="InterPro" id="IPR001387">
    <property type="entry name" value="Cro/C1-type_HTH"/>
</dbReference>
<dbReference type="AlphaFoldDB" id="A0A4Q2KBK3"/>